<evidence type="ECO:0000256" key="2">
    <source>
        <dbReference type="ARBA" id="ARBA00022857"/>
    </source>
</evidence>
<dbReference type="InterPro" id="IPR002347">
    <property type="entry name" value="SDR_fam"/>
</dbReference>
<evidence type="ECO:0000313" key="4">
    <source>
        <dbReference type="Proteomes" id="UP001477870"/>
    </source>
</evidence>
<sequence>MTLPRTPSFRLDGKKALVTGASRGIGLGGAVALAEQGAHVVMAARSPQEIEAAAKRLRDMDFSAEGISLDVGDYQAMIAAVEKYGPFDVLFNNAGTNQPIPYVEVTPDNFDMITDLSLKAAFFVAQEVAKGMIAQGRGGSIIHTSSQMGHVGGIDRAVYCGAKWGIEGVTRASAIELAKHKIRVNTIAPTFIRTPMTASTFDDPERVKWLEEKIKLGRVGEIEDIMGAVAFLASDASALITGTSIIIDGGWTAD</sequence>
<dbReference type="InterPro" id="IPR051737">
    <property type="entry name" value="L-xylulose/Carbonyl_redctase"/>
</dbReference>
<dbReference type="InterPro" id="IPR036291">
    <property type="entry name" value="NAD(P)-bd_dom_sf"/>
</dbReference>
<dbReference type="Proteomes" id="UP001477870">
    <property type="component" value="Unassembled WGS sequence"/>
</dbReference>
<comment type="caution">
    <text evidence="3">The sequence shown here is derived from an EMBL/GenBank/DDBJ whole genome shotgun (WGS) entry which is preliminary data.</text>
</comment>
<dbReference type="Gene3D" id="3.40.50.720">
    <property type="entry name" value="NAD(P)-binding Rossmann-like Domain"/>
    <property type="match status" value="1"/>
</dbReference>
<gene>
    <name evidence="3" type="ORF">WNY59_15605</name>
</gene>
<dbReference type="PANTHER" id="PTHR44252">
    <property type="entry name" value="D-ERYTHRULOSE REDUCTASE"/>
    <property type="match status" value="1"/>
</dbReference>
<proteinExistence type="inferred from homology"/>
<dbReference type="PANTHER" id="PTHR44252:SF3">
    <property type="entry name" value="D-ERYTHRULOSE REDUCTASE-RELATED"/>
    <property type="match status" value="1"/>
</dbReference>
<evidence type="ECO:0000256" key="1">
    <source>
        <dbReference type="ARBA" id="ARBA00006484"/>
    </source>
</evidence>
<dbReference type="PRINTS" id="PR00080">
    <property type="entry name" value="SDRFAMILY"/>
</dbReference>
<dbReference type="PRINTS" id="PR00081">
    <property type="entry name" value="GDHRDH"/>
</dbReference>
<keyword evidence="2" id="KW-0521">NADP</keyword>
<name>A0ABU9TB72_9HYPH</name>
<dbReference type="Pfam" id="PF13561">
    <property type="entry name" value="adh_short_C2"/>
    <property type="match status" value="1"/>
</dbReference>
<dbReference type="EMBL" id="JBBMQO010000010">
    <property type="protein sequence ID" value="MEM5503013.1"/>
    <property type="molecule type" value="Genomic_DNA"/>
</dbReference>
<dbReference type="SUPFAM" id="SSF51735">
    <property type="entry name" value="NAD(P)-binding Rossmann-fold domains"/>
    <property type="match status" value="1"/>
</dbReference>
<reference evidence="3 4" key="1">
    <citation type="submission" date="2024-03" db="EMBL/GenBank/DDBJ databases">
        <title>Community enrichment and isolation of bacterial strains for fucoidan degradation.</title>
        <authorList>
            <person name="Sichert A."/>
        </authorList>
    </citation>
    <scope>NUCLEOTIDE SEQUENCE [LARGE SCALE GENOMIC DNA]</scope>
    <source>
        <strain evidence="3 4">AS62</strain>
    </source>
</reference>
<organism evidence="3 4">
    <name type="scientific">Ahrensia kielensis</name>
    <dbReference type="NCBI Taxonomy" id="76980"/>
    <lineage>
        <taxon>Bacteria</taxon>
        <taxon>Pseudomonadati</taxon>
        <taxon>Pseudomonadota</taxon>
        <taxon>Alphaproteobacteria</taxon>
        <taxon>Hyphomicrobiales</taxon>
        <taxon>Ahrensiaceae</taxon>
        <taxon>Ahrensia</taxon>
    </lineage>
</organism>
<comment type="similarity">
    <text evidence="1">Belongs to the short-chain dehydrogenases/reductases (SDR) family.</text>
</comment>
<accession>A0ABU9TB72</accession>
<evidence type="ECO:0000313" key="3">
    <source>
        <dbReference type="EMBL" id="MEM5503013.1"/>
    </source>
</evidence>
<keyword evidence="4" id="KW-1185">Reference proteome</keyword>
<dbReference type="RefSeq" id="WP_342849214.1">
    <property type="nucleotide sequence ID" value="NZ_JBBMQO010000010.1"/>
</dbReference>
<protein>
    <submittedName>
        <fullName evidence="3">SDR family NAD(P)-dependent oxidoreductase</fullName>
    </submittedName>
</protein>